<keyword evidence="4" id="KW-0274">FAD</keyword>
<keyword evidence="3" id="KW-0285">Flavoprotein</keyword>
<accession>A0A7W5EVE9</accession>
<evidence type="ECO:0000256" key="2">
    <source>
        <dbReference type="ARBA" id="ARBA00005466"/>
    </source>
</evidence>
<dbReference type="GO" id="GO:0071949">
    <property type="term" value="F:FAD binding"/>
    <property type="evidence" value="ECO:0007669"/>
    <property type="project" value="InterPro"/>
</dbReference>
<evidence type="ECO:0000313" key="7">
    <source>
        <dbReference type="EMBL" id="MBB3231525.1"/>
    </source>
</evidence>
<dbReference type="Gene3D" id="3.30.465.10">
    <property type="match status" value="1"/>
</dbReference>
<dbReference type="PANTHER" id="PTHR42973:SF39">
    <property type="entry name" value="FAD-BINDING PCMH-TYPE DOMAIN-CONTAINING PROTEIN"/>
    <property type="match status" value="1"/>
</dbReference>
<reference evidence="7 8" key="1">
    <citation type="submission" date="2020-08" db="EMBL/GenBank/DDBJ databases">
        <title>Genomic Encyclopedia of Type Strains, Phase III (KMG-III): the genomes of soil and plant-associated and newly described type strains.</title>
        <authorList>
            <person name="Whitman W."/>
        </authorList>
    </citation>
    <scope>NUCLEOTIDE SEQUENCE [LARGE SCALE GENOMIC DNA]</scope>
    <source>
        <strain evidence="7 8">CECT 7744</strain>
    </source>
</reference>
<comment type="caution">
    <text evidence="7">The sequence shown here is derived from an EMBL/GenBank/DDBJ whole genome shotgun (WGS) entry which is preliminary data.</text>
</comment>
<dbReference type="GO" id="GO:0016491">
    <property type="term" value="F:oxidoreductase activity"/>
    <property type="evidence" value="ECO:0007669"/>
    <property type="project" value="UniProtKB-KW"/>
</dbReference>
<dbReference type="InterPro" id="IPR036318">
    <property type="entry name" value="FAD-bd_PCMH-like_sf"/>
</dbReference>
<keyword evidence="5" id="KW-0560">Oxidoreductase</keyword>
<dbReference type="EMBL" id="JACHXR010000006">
    <property type="protein sequence ID" value="MBB3231525.1"/>
    <property type="molecule type" value="Genomic_DNA"/>
</dbReference>
<dbReference type="Pfam" id="PF01565">
    <property type="entry name" value="FAD_binding_4"/>
    <property type="match status" value="1"/>
</dbReference>
<evidence type="ECO:0000256" key="3">
    <source>
        <dbReference type="ARBA" id="ARBA00022630"/>
    </source>
</evidence>
<dbReference type="Proteomes" id="UP000518892">
    <property type="component" value="Unassembled WGS sequence"/>
</dbReference>
<comment type="cofactor">
    <cofactor evidence="1">
        <name>FAD</name>
        <dbReference type="ChEBI" id="CHEBI:57692"/>
    </cofactor>
</comment>
<dbReference type="AlphaFoldDB" id="A0A7W5EVE9"/>
<dbReference type="PROSITE" id="PS00862">
    <property type="entry name" value="OX2_COVAL_FAD"/>
    <property type="match status" value="1"/>
</dbReference>
<dbReference type="InterPro" id="IPR016169">
    <property type="entry name" value="FAD-bd_PCMH_sub2"/>
</dbReference>
<organism evidence="7 8">
    <name type="scientific">Halomonas stenophila</name>
    <dbReference type="NCBI Taxonomy" id="795312"/>
    <lineage>
        <taxon>Bacteria</taxon>
        <taxon>Pseudomonadati</taxon>
        <taxon>Pseudomonadota</taxon>
        <taxon>Gammaproteobacteria</taxon>
        <taxon>Oceanospirillales</taxon>
        <taxon>Halomonadaceae</taxon>
        <taxon>Halomonas</taxon>
    </lineage>
</organism>
<feature type="domain" description="FAD-binding PCMH-type" evidence="6">
    <location>
        <begin position="51"/>
        <end position="221"/>
    </location>
</feature>
<dbReference type="InterPro" id="IPR006094">
    <property type="entry name" value="Oxid_FAD_bind_N"/>
</dbReference>
<gene>
    <name evidence="7" type="ORF">FHR97_002380</name>
</gene>
<dbReference type="InterPro" id="IPR016166">
    <property type="entry name" value="FAD-bd_PCMH"/>
</dbReference>
<comment type="similarity">
    <text evidence="2">Belongs to the oxygen-dependent FAD-linked oxidoreductase family.</text>
</comment>
<evidence type="ECO:0000256" key="5">
    <source>
        <dbReference type="ARBA" id="ARBA00023002"/>
    </source>
</evidence>
<keyword evidence="8" id="KW-1185">Reference proteome</keyword>
<dbReference type="RefSeq" id="WP_183384009.1">
    <property type="nucleotide sequence ID" value="NZ_JACHXR010000006.1"/>
</dbReference>
<dbReference type="Gene3D" id="3.30.43.10">
    <property type="entry name" value="Uridine Diphospho-n-acetylenolpyruvylglucosamine Reductase, domain 2"/>
    <property type="match status" value="1"/>
</dbReference>
<evidence type="ECO:0000256" key="1">
    <source>
        <dbReference type="ARBA" id="ARBA00001974"/>
    </source>
</evidence>
<dbReference type="PANTHER" id="PTHR42973">
    <property type="entry name" value="BINDING OXIDOREDUCTASE, PUTATIVE (AFU_ORTHOLOGUE AFUA_1G17690)-RELATED"/>
    <property type="match status" value="1"/>
</dbReference>
<dbReference type="SUPFAM" id="SSF56176">
    <property type="entry name" value="FAD-binding/transporter-associated domain-like"/>
    <property type="match status" value="1"/>
</dbReference>
<dbReference type="PROSITE" id="PS51387">
    <property type="entry name" value="FAD_PCMH"/>
    <property type="match status" value="1"/>
</dbReference>
<proteinExistence type="inferred from homology"/>
<evidence type="ECO:0000256" key="4">
    <source>
        <dbReference type="ARBA" id="ARBA00022827"/>
    </source>
</evidence>
<evidence type="ECO:0000313" key="8">
    <source>
        <dbReference type="Proteomes" id="UP000518892"/>
    </source>
</evidence>
<sequence length="479" mass="51811">MTALTYRTLDGDQAALPAEAVDDFAARLRGHLITPADADYPPLRRVWNGMVDRHPTLIACCQGNQDIVQAIDFARARRMCLSVRGGGHHIAGNAIAEGGLVIDLSAMRSVHVDPRQATARVAPGALLGDVDAETQAFGLATPLGINSTTGVAGLTLGGGFGWLTRKFGMTADNLLSADVITADGQRHRVSAEEEPELFWALRGGGGNFGVVTSFEFRLHPVGPEVHAGLVVYPFEQARQVLHAWRDFTRQAPDELSVWAILRDAPPLPFLPEAVHGQRVVVFALLHCGDPANAERDLAPVLTFGEPVGQMLGTQPYAGFQAAFDPLLAPGARNYWKSHDFAELTDEALEQAITAAEILPGPECEIFLAQLGGAMSRVDPTATAYAGRDAHYVMNVHARWQDATEDDRCRDWARDVFRALAPFATGGGYVNFLTEDEGDRVASAYGVNYERLQAVKRRYDPDNLFRVNLNIPPAGAEDAA</sequence>
<dbReference type="InterPro" id="IPR050416">
    <property type="entry name" value="FAD-linked_Oxidoreductase"/>
</dbReference>
<dbReference type="Gene3D" id="3.40.462.20">
    <property type="match status" value="1"/>
</dbReference>
<dbReference type="InterPro" id="IPR016167">
    <property type="entry name" value="FAD-bd_PCMH_sub1"/>
</dbReference>
<dbReference type="Pfam" id="PF08031">
    <property type="entry name" value="BBE"/>
    <property type="match status" value="1"/>
</dbReference>
<dbReference type="InterPro" id="IPR012951">
    <property type="entry name" value="BBE"/>
</dbReference>
<protein>
    <submittedName>
        <fullName evidence="7">FAD/FMN-containing dehydrogenase</fullName>
    </submittedName>
</protein>
<dbReference type="InterPro" id="IPR006093">
    <property type="entry name" value="Oxy_OxRdtase_FAD_BS"/>
</dbReference>
<evidence type="ECO:0000259" key="6">
    <source>
        <dbReference type="PROSITE" id="PS51387"/>
    </source>
</evidence>
<name>A0A7W5EVE9_9GAMM</name>